<gene>
    <name evidence="1" type="ORF">J2S02_003594</name>
</gene>
<evidence type="ECO:0000313" key="1">
    <source>
        <dbReference type="EMBL" id="MDQ0227249.1"/>
    </source>
</evidence>
<sequence>MNKNVKLGIPFDDIDAVTKDIEKVLHIQFTEHESSYWGIYNLAKLSETENIRILYNFVDDDWQEEDHKDLPILIELNRLNEPEKIVKVLTENLPYIVTLYLEEVESRKFIRRYKYEDGLFKLDYEYIFKK</sequence>
<dbReference type="EMBL" id="JAUSTZ010000008">
    <property type="protein sequence ID" value="MDQ0227249.1"/>
    <property type="molecule type" value="Genomic_DNA"/>
</dbReference>
<name>A0ABT9Z4Q4_9BACI</name>
<dbReference type="Proteomes" id="UP001232245">
    <property type="component" value="Unassembled WGS sequence"/>
</dbReference>
<accession>A0ABT9Z4Q4</accession>
<reference evidence="1 2" key="1">
    <citation type="submission" date="2023-07" db="EMBL/GenBank/DDBJ databases">
        <title>Genomic Encyclopedia of Type Strains, Phase IV (KMG-IV): sequencing the most valuable type-strain genomes for metagenomic binning, comparative biology and taxonomic classification.</title>
        <authorList>
            <person name="Goeker M."/>
        </authorList>
    </citation>
    <scope>NUCLEOTIDE SEQUENCE [LARGE SCALE GENOMIC DNA]</scope>
    <source>
        <strain evidence="1 2">DSM 17723</strain>
    </source>
</reference>
<evidence type="ECO:0000313" key="2">
    <source>
        <dbReference type="Proteomes" id="UP001232245"/>
    </source>
</evidence>
<keyword evidence="2" id="KW-1185">Reference proteome</keyword>
<protein>
    <submittedName>
        <fullName evidence="1">Uncharacterized protein</fullName>
    </submittedName>
</protein>
<organism evidence="1 2">
    <name type="scientific">Metabacillus niabensis</name>
    <dbReference type="NCBI Taxonomy" id="324854"/>
    <lineage>
        <taxon>Bacteria</taxon>
        <taxon>Bacillati</taxon>
        <taxon>Bacillota</taxon>
        <taxon>Bacilli</taxon>
        <taxon>Bacillales</taxon>
        <taxon>Bacillaceae</taxon>
        <taxon>Metabacillus</taxon>
    </lineage>
</organism>
<proteinExistence type="predicted"/>
<dbReference type="RefSeq" id="WP_174881141.1">
    <property type="nucleotide sequence ID" value="NZ_CADEPK010000320.1"/>
</dbReference>
<comment type="caution">
    <text evidence="1">The sequence shown here is derived from an EMBL/GenBank/DDBJ whole genome shotgun (WGS) entry which is preliminary data.</text>
</comment>